<proteinExistence type="predicted"/>
<sequence length="113" mass="12578">MNTTPAPQFSLSLTEKRARDKQAAQQKPPSDSQKKTRERREKAIPSEKAGGGPLYNGISMNGAKLSFDTPGEETGSGTGEIDERRGIEYDSEWQKRQPDHGEFPLARLTFKLN</sequence>
<name>A0A8H7E5N6_9EURO</name>
<evidence type="ECO:0000313" key="3">
    <source>
        <dbReference type="Proteomes" id="UP000606974"/>
    </source>
</evidence>
<evidence type="ECO:0000256" key="1">
    <source>
        <dbReference type="SAM" id="MobiDB-lite"/>
    </source>
</evidence>
<comment type="caution">
    <text evidence="2">The sequence shown here is derived from an EMBL/GenBank/DDBJ whole genome shotgun (WGS) entry which is preliminary data.</text>
</comment>
<reference evidence="2" key="1">
    <citation type="submission" date="2020-02" db="EMBL/GenBank/DDBJ databases">
        <authorList>
            <person name="Palmer J.M."/>
        </authorList>
    </citation>
    <scope>NUCLEOTIDE SEQUENCE</scope>
    <source>
        <strain evidence="2">EPUS1.4</strain>
        <tissue evidence="2">Thallus</tissue>
    </source>
</reference>
<gene>
    <name evidence="2" type="ORF">GJ744_008355</name>
</gene>
<keyword evidence="3" id="KW-1185">Reference proteome</keyword>
<accession>A0A8H7E5N6</accession>
<dbReference type="Proteomes" id="UP000606974">
    <property type="component" value="Unassembled WGS sequence"/>
</dbReference>
<organism evidence="2 3">
    <name type="scientific">Endocarpon pusillum</name>
    <dbReference type="NCBI Taxonomy" id="364733"/>
    <lineage>
        <taxon>Eukaryota</taxon>
        <taxon>Fungi</taxon>
        <taxon>Dikarya</taxon>
        <taxon>Ascomycota</taxon>
        <taxon>Pezizomycotina</taxon>
        <taxon>Eurotiomycetes</taxon>
        <taxon>Chaetothyriomycetidae</taxon>
        <taxon>Verrucariales</taxon>
        <taxon>Verrucariaceae</taxon>
        <taxon>Endocarpon</taxon>
    </lineage>
</organism>
<feature type="region of interest" description="Disordered" evidence="1">
    <location>
        <begin position="1"/>
        <end position="84"/>
    </location>
</feature>
<dbReference type="EMBL" id="JAACFV010000045">
    <property type="protein sequence ID" value="KAF7509128.1"/>
    <property type="molecule type" value="Genomic_DNA"/>
</dbReference>
<protein>
    <submittedName>
        <fullName evidence="2">Uncharacterized protein</fullName>
    </submittedName>
</protein>
<feature type="compositionally biased region" description="Basic and acidic residues" evidence="1">
    <location>
        <begin position="32"/>
        <end position="45"/>
    </location>
</feature>
<dbReference type="AlphaFoldDB" id="A0A8H7E5N6"/>
<feature type="compositionally biased region" description="Polar residues" evidence="1">
    <location>
        <begin position="1"/>
        <end position="13"/>
    </location>
</feature>
<evidence type="ECO:0000313" key="2">
    <source>
        <dbReference type="EMBL" id="KAF7509128.1"/>
    </source>
</evidence>